<feature type="compositionally biased region" description="Polar residues" evidence="1">
    <location>
        <begin position="133"/>
        <end position="142"/>
    </location>
</feature>
<feature type="compositionally biased region" description="Polar residues" evidence="1">
    <location>
        <begin position="85"/>
        <end position="116"/>
    </location>
</feature>
<accession>A0A7R8UV88</accession>
<feature type="signal peptide" evidence="2">
    <location>
        <begin position="1"/>
        <end position="20"/>
    </location>
</feature>
<dbReference type="EMBL" id="LR899012">
    <property type="protein sequence ID" value="CAD7087145.1"/>
    <property type="molecule type" value="Genomic_DNA"/>
</dbReference>
<evidence type="ECO:0000256" key="1">
    <source>
        <dbReference type="SAM" id="MobiDB-lite"/>
    </source>
</evidence>
<dbReference type="InParanoid" id="A0A7R8UV88"/>
<dbReference type="OrthoDB" id="6372754at2759"/>
<keyword evidence="4" id="KW-1185">Reference proteome</keyword>
<evidence type="ECO:0000313" key="3">
    <source>
        <dbReference type="EMBL" id="CAD7087145.1"/>
    </source>
</evidence>
<proteinExistence type="predicted"/>
<dbReference type="Proteomes" id="UP000594454">
    <property type="component" value="Chromosome 4"/>
</dbReference>
<feature type="region of interest" description="Disordered" evidence="1">
    <location>
        <begin position="69"/>
        <end position="148"/>
    </location>
</feature>
<evidence type="ECO:0000313" key="4">
    <source>
        <dbReference type="Proteomes" id="UP000594454"/>
    </source>
</evidence>
<gene>
    <name evidence="3" type="ORF">HERILL_LOCUS9869</name>
</gene>
<protein>
    <submittedName>
        <fullName evidence="3">Uncharacterized protein</fullName>
    </submittedName>
</protein>
<organism evidence="3 4">
    <name type="scientific">Hermetia illucens</name>
    <name type="common">Black soldier fly</name>
    <dbReference type="NCBI Taxonomy" id="343691"/>
    <lineage>
        <taxon>Eukaryota</taxon>
        <taxon>Metazoa</taxon>
        <taxon>Ecdysozoa</taxon>
        <taxon>Arthropoda</taxon>
        <taxon>Hexapoda</taxon>
        <taxon>Insecta</taxon>
        <taxon>Pterygota</taxon>
        <taxon>Neoptera</taxon>
        <taxon>Endopterygota</taxon>
        <taxon>Diptera</taxon>
        <taxon>Brachycera</taxon>
        <taxon>Stratiomyomorpha</taxon>
        <taxon>Stratiomyidae</taxon>
        <taxon>Hermetiinae</taxon>
        <taxon>Hermetia</taxon>
    </lineage>
</organism>
<feature type="compositionally biased region" description="Polar residues" evidence="1">
    <location>
        <begin position="38"/>
        <end position="55"/>
    </location>
</feature>
<dbReference type="AlphaFoldDB" id="A0A7R8UV88"/>
<sequence>MVKVFIILVLVLQIVVFAHTFRVYENEGEEEEPVDVSGNVNSTGPVVYPSANNTQDIPMMRNETREINSTDINRQATLAPDRTPANETTNARPEANQRNVTNATTPRSNSNNQTSPIPAKVKENSSAKPRRTPLNQPTTKSFIPSPKDVATRMAQGGPSFAEDSFQPMFETDFRPSALLQRRPAHNPVKHHCQTPPRPPPEEPVHQNSARDLVYREPQHQGPDFKPTHHYIEKRPVPKEPPPIDYSSFQKNFFPSESHFKEHQPKFNSLQEYIQHTPRPTPDNSYVMWPESQNNETPNPQNAWTTEQPEFETHPPYKYYPPPTEYSPPKGFLSSALSMITQSLKPSIPTRPYPFELTEIPKHYYEANSGFRHFPPSGQGNDPADHKHFEKYEIITTSPPEYQFQTKFPHTSALHHETEVARPPHRHNLPWHKIIKVLSAIVPFGLLVSALTPNVVLINPNATSPKPVGNIYSYVTRQRSLEPDHVFDQKIMEIFNGLDGEDAESLCIKIAICKAIADNKPENLTQDEYAAFQTKLCDGLEDIPGECPNQ</sequence>
<feature type="chain" id="PRO_5031479988" evidence="2">
    <location>
        <begin position="21"/>
        <end position="549"/>
    </location>
</feature>
<feature type="region of interest" description="Disordered" evidence="1">
    <location>
        <begin position="186"/>
        <end position="207"/>
    </location>
</feature>
<reference evidence="3 4" key="1">
    <citation type="submission" date="2020-11" db="EMBL/GenBank/DDBJ databases">
        <authorList>
            <person name="Wallbank WR R."/>
            <person name="Pardo Diaz C."/>
            <person name="Kozak K."/>
            <person name="Martin S."/>
            <person name="Jiggins C."/>
            <person name="Moest M."/>
            <person name="Warren A I."/>
            <person name="Generalovic N T."/>
            <person name="Byers J.R.P. K."/>
            <person name="Montejo-Kovacevich G."/>
            <person name="Yen C E."/>
        </authorList>
    </citation>
    <scope>NUCLEOTIDE SEQUENCE [LARGE SCALE GENOMIC DNA]</scope>
</reference>
<keyword evidence="2" id="KW-0732">Signal</keyword>
<name>A0A7R8UV88_HERIL</name>
<evidence type="ECO:0000256" key="2">
    <source>
        <dbReference type="SAM" id="SignalP"/>
    </source>
</evidence>
<feature type="region of interest" description="Disordered" evidence="1">
    <location>
        <begin position="27"/>
        <end position="55"/>
    </location>
</feature>